<dbReference type="GO" id="GO:0016747">
    <property type="term" value="F:acyltransferase activity, transferring groups other than amino-acyl groups"/>
    <property type="evidence" value="ECO:0007669"/>
    <property type="project" value="InterPro"/>
</dbReference>
<evidence type="ECO:0000313" key="3">
    <source>
        <dbReference type="Proteomes" id="UP000634668"/>
    </source>
</evidence>
<dbReference type="Gene3D" id="3.40.630.30">
    <property type="match status" value="1"/>
</dbReference>
<gene>
    <name evidence="2" type="ORF">GCM10007383_18770</name>
</gene>
<comment type="caution">
    <text evidence="2">The sequence shown here is derived from an EMBL/GenBank/DDBJ whole genome shotgun (WGS) entry which is preliminary data.</text>
</comment>
<reference evidence="2" key="2">
    <citation type="submission" date="2020-09" db="EMBL/GenBank/DDBJ databases">
        <authorList>
            <person name="Sun Q."/>
            <person name="Kim S."/>
        </authorList>
    </citation>
    <scope>NUCLEOTIDE SEQUENCE</scope>
    <source>
        <strain evidence="2">KCTC 12113</strain>
    </source>
</reference>
<dbReference type="InterPro" id="IPR000182">
    <property type="entry name" value="GNAT_dom"/>
</dbReference>
<protein>
    <recommendedName>
        <fullName evidence="1">N-acetyltransferase domain-containing protein</fullName>
    </recommendedName>
</protein>
<accession>A0A918MLP0</accession>
<reference evidence="2" key="1">
    <citation type="journal article" date="2014" name="Int. J. Syst. Evol. Microbiol.">
        <title>Complete genome sequence of Corynebacterium casei LMG S-19264T (=DSM 44701T), isolated from a smear-ripened cheese.</title>
        <authorList>
            <consortium name="US DOE Joint Genome Institute (JGI-PGF)"/>
            <person name="Walter F."/>
            <person name="Albersmeier A."/>
            <person name="Kalinowski J."/>
            <person name="Ruckert C."/>
        </authorList>
    </citation>
    <scope>NUCLEOTIDE SEQUENCE</scope>
    <source>
        <strain evidence="2">KCTC 12113</strain>
    </source>
</reference>
<organism evidence="2 3">
    <name type="scientific">Arenibacter certesii</name>
    <dbReference type="NCBI Taxonomy" id="228955"/>
    <lineage>
        <taxon>Bacteria</taxon>
        <taxon>Pseudomonadati</taxon>
        <taxon>Bacteroidota</taxon>
        <taxon>Flavobacteriia</taxon>
        <taxon>Flavobacteriales</taxon>
        <taxon>Flavobacteriaceae</taxon>
        <taxon>Arenibacter</taxon>
    </lineage>
</organism>
<dbReference type="PROSITE" id="PS51186">
    <property type="entry name" value="GNAT"/>
    <property type="match status" value="1"/>
</dbReference>
<keyword evidence="3" id="KW-1185">Reference proteome</keyword>
<dbReference type="SUPFAM" id="SSF55729">
    <property type="entry name" value="Acyl-CoA N-acyltransferases (Nat)"/>
    <property type="match status" value="1"/>
</dbReference>
<dbReference type="CDD" id="cd04301">
    <property type="entry name" value="NAT_SF"/>
    <property type="match status" value="1"/>
</dbReference>
<name>A0A918MLP0_9FLAO</name>
<dbReference type="AlphaFoldDB" id="A0A918MLP0"/>
<dbReference type="Pfam" id="PF00583">
    <property type="entry name" value="Acetyltransf_1"/>
    <property type="match status" value="1"/>
</dbReference>
<proteinExistence type="predicted"/>
<feature type="domain" description="N-acetyltransferase" evidence="1">
    <location>
        <begin position="25"/>
        <end position="173"/>
    </location>
</feature>
<sequence>MEIGESISALKKHQFLISNLKQHSMKIVIANDSHFKYAEIICDTIAESAKVRGTGIAKRTPEYIQKRLHNGNAVIALDGDKFAGFCYIEVWGHEKFVANSGLIVHPDYRNQGLAKRIKKEIFNLSRSKFPDAKIFGITTGLAVMKMNYELGYKPVTFSELTTDPEFWKGCQTCKNFDILTRTEQKMCLCTGMLYDPAIKTKASGMEKVNSKAFKRLKSIKESLFLSKKTK</sequence>
<evidence type="ECO:0000313" key="2">
    <source>
        <dbReference type="EMBL" id="GGW34071.1"/>
    </source>
</evidence>
<dbReference type="EMBL" id="BMWP01000011">
    <property type="protein sequence ID" value="GGW34071.1"/>
    <property type="molecule type" value="Genomic_DNA"/>
</dbReference>
<dbReference type="InterPro" id="IPR016181">
    <property type="entry name" value="Acyl_CoA_acyltransferase"/>
</dbReference>
<evidence type="ECO:0000259" key="1">
    <source>
        <dbReference type="PROSITE" id="PS51186"/>
    </source>
</evidence>
<dbReference type="Proteomes" id="UP000634668">
    <property type="component" value="Unassembled WGS sequence"/>
</dbReference>